<feature type="domain" description="Solute-binding protein family 3/N-terminal" evidence="2">
    <location>
        <begin position="35"/>
        <end position="257"/>
    </location>
</feature>
<protein>
    <submittedName>
        <fullName evidence="3">Transporter substrate-binding domain-containing protein</fullName>
    </submittedName>
</protein>
<sequence length="268" mass="30371">MINKILHFTVLLAFALLACQRMALAEGSDYHLHINSEIMVPYNFYDNNDKVIGINIEIVKALLERTNISADINIYPWVRSYQLTLKQGNAGLMSTARTIERESQFKWVGPLASGEGYLYQLRSRTDIKINSLQEAQNYLVAVVRGDVYQDIFEKLNFQVNKNLMLFSYNAEYIKPFLAGKVDLILGSDIVLPYMLAAGGSNIDAVKAVVKIPDTQGNYLALNKNVPDDVVKKLNNALVELKQSEEYDKIINKYKRLANTYSTLGLYKK</sequence>
<dbReference type="SMART" id="SM00062">
    <property type="entry name" value="PBPb"/>
    <property type="match status" value="1"/>
</dbReference>
<proteinExistence type="predicted"/>
<dbReference type="EMBL" id="CP034759">
    <property type="protein sequence ID" value="QBG36319.1"/>
    <property type="molecule type" value="Genomic_DNA"/>
</dbReference>
<dbReference type="InterPro" id="IPR001638">
    <property type="entry name" value="Solute-binding_3/MltF_N"/>
</dbReference>
<evidence type="ECO:0000313" key="3">
    <source>
        <dbReference type="EMBL" id="QBG36319.1"/>
    </source>
</evidence>
<accession>A0A4P6P7U4</accession>
<feature type="signal peptide" evidence="1">
    <location>
        <begin position="1"/>
        <end position="25"/>
    </location>
</feature>
<dbReference type="Gene3D" id="3.40.190.10">
    <property type="entry name" value="Periplasmic binding protein-like II"/>
    <property type="match status" value="2"/>
</dbReference>
<reference evidence="3 4" key="1">
    <citation type="submission" date="2018-12" db="EMBL/GenBank/DDBJ databases">
        <title>Complete genome of Litorilituus sediminis.</title>
        <authorList>
            <person name="Liu A."/>
            <person name="Rong J."/>
        </authorList>
    </citation>
    <scope>NUCLEOTIDE SEQUENCE [LARGE SCALE GENOMIC DNA]</scope>
    <source>
        <strain evidence="3 4">JCM 17549</strain>
    </source>
</reference>
<dbReference type="PROSITE" id="PS51257">
    <property type="entry name" value="PROKAR_LIPOPROTEIN"/>
    <property type="match status" value="1"/>
</dbReference>
<dbReference type="Proteomes" id="UP000290244">
    <property type="component" value="Chromosome"/>
</dbReference>
<feature type="chain" id="PRO_5020376538" evidence="1">
    <location>
        <begin position="26"/>
        <end position="268"/>
    </location>
</feature>
<dbReference type="PANTHER" id="PTHR38834">
    <property type="entry name" value="PERIPLASMIC SUBSTRATE BINDING PROTEIN FAMILY 3"/>
    <property type="match status" value="1"/>
</dbReference>
<gene>
    <name evidence="3" type="ORF">EMK97_11640</name>
</gene>
<evidence type="ECO:0000259" key="2">
    <source>
        <dbReference type="SMART" id="SM00062"/>
    </source>
</evidence>
<dbReference type="AlphaFoldDB" id="A0A4P6P7U4"/>
<dbReference type="PANTHER" id="PTHR38834:SF3">
    <property type="entry name" value="SOLUTE-BINDING PROTEIN FAMILY 3_N-TERMINAL DOMAIN-CONTAINING PROTEIN"/>
    <property type="match status" value="1"/>
</dbReference>
<dbReference type="SUPFAM" id="SSF53850">
    <property type="entry name" value="Periplasmic binding protein-like II"/>
    <property type="match status" value="1"/>
</dbReference>
<evidence type="ECO:0000256" key="1">
    <source>
        <dbReference type="SAM" id="SignalP"/>
    </source>
</evidence>
<dbReference type="Pfam" id="PF00497">
    <property type="entry name" value="SBP_bac_3"/>
    <property type="match status" value="1"/>
</dbReference>
<keyword evidence="1" id="KW-0732">Signal</keyword>
<evidence type="ECO:0000313" key="4">
    <source>
        <dbReference type="Proteomes" id="UP000290244"/>
    </source>
</evidence>
<dbReference type="OrthoDB" id="8587856at2"/>
<dbReference type="KEGG" id="lsd:EMK97_11640"/>
<name>A0A4P6P7U4_9GAMM</name>
<organism evidence="3 4">
    <name type="scientific">Litorilituus sediminis</name>
    <dbReference type="NCBI Taxonomy" id="718192"/>
    <lineage>
        <taxon>Bacteria</taxon>
        <taxon>Pseudomonadati</taxon>
        <taxon>Pseudomonadota</taxon>
        <taxon>Gammaproteobacteria</taxon>
        <taxon>Alteromonadales</taxon>
        <taxon>Colwelliaceae</taxon>
        <taxon>Litorilituus</taxon>
    </lineage>
</organism>
<keyword evidence="4" id="KW-1185">Reference proteome</keyword>